<dbReference type="Gene3D" id="1.10.530.10">
    <property type="match status" value="1"/>
</dbReference>
<accession>A0A2K9NTT8</accession>
<dbReference type="AlphaFoldDB" id="A0A2K9NTT8"/>
<reference evidence="1 2" key="1">
    <citation type="submission" date="2018-01" db="EMBL/GenBank/DDBJ databases">
        <title>Complete genome sequence of Bacteriovorax stolpii DSM12778.</title>
        <authorList>
            <person name="Tang B."/>
            <person name="Chang J."/>
        </authorList>
    </citation>
    <scope>NUCLEOTIDE SEQUENCE [LARGE SCALE GENOMIC DNA]</scope>
    <source>
        <strain evidence="1 2">DSM 12778</strain>
    </source>
</reference>
<dbReference type="RefSeq" id="WP_102244203.1">
    <property type="nucleotide sequence ID" value="NZ_CP025704.1"/>
</dbReference>
<dbReference type="EMBL" id="CP025704">
    <property type="protein sequence ID" value="AUN98912.1"/>
    <property type="molecule type" value="Genomic_DNA"/>
</dbReference>
<dbReference type="Pfam" id="PF01464">
    <property type="entry name" value="SLT"/>
    <property type="match status" value="1"/>
</dbReference>
<dbReference type="Proteomes" id="UP000235584">
    <property type="component" value="Chromosome"/>
</dbReference>
<protein>
    <submittedName>
        <fullName evidence="1">Uncharacterized protein</fullName>
    </submittedName>
</protein>
<dbReference type="InterPro" id="IPR023346">
    <property type="entry name" value="Lysozyme-like_dom_sf"/>
</dbReference>
<name>A0A2K9NTT8_BACTC</name>
<sequence>MKFLFLTLFMISTSSWANNPNACDSATELGTKRCIEEVLITVKEAGVPPVACASTLDKDNPACPPLAEEFNDKSAECDKFISTSKSGGYGPWGREIVGYLEAKGDDSIFYSNDLNGMSSGVKACPNWEKMNKDEKQHFWVWVMASIAHIESTCDPKARNGQATNGAAIGLLQLDERASARKWRGPNCGVKSVSNPKENLRCGLDILEELLKGKQGEYKSNGEIWGRGSSSYWQHLKKKDGGEISDLIQLNPFCKG</sequence>
<proteinExistence type="predicted"/>
<dbReference type="KEGG" id="bsto:C0V70_12530"/>
<organism evidence="1 2">
    <name type="scientific">Bacteriovorax stolpii</name>
    <name type="common">Bdellovibrio stolpii</name>
    <dbReference type="NCBI Taxonomy" id="960"/>
    <lineage>
        <taxon>Bacteria</taxon>
        <taxon>Pseudomonadati</taxon>
        <taxon>Bdellovibrionota</taxon>
        <taxon>Bacteriovoracia</taxon>
        <taxon>Bacteriovoracales</taxon>
        <taxon>Bacteriovoracaceae</taxon>
        <taxon>Bacteriovorax</taxon>
    </lineage>
</organism>
<evidence type="ECO:0000313" key="2">
    <source>
        <dbReference type="Proteomes" id="UP000235584"/>
    </source>
</evidence>
<keyword evidence="2" id="KW-1185">Reference proteome</keyword>
<dbReference type="InterPro" id="IPR008258">
    <property type="entry name" value="Transglycosylase_SLT_dom_1"/>
</dbReference>
<dbReference type="SUPFAM" id="SSF53955">
    <property type="entry name" value="Lysozyme-like"/>
    <property type="match status" value="1"/>
</dbReference>
<gene>
    <name evidence="1" type="ORF">C0V70_12530</name>
</gene>
<evidence type="ECO:0000313" key="1">
    <source>
        <dbReference type="EMBL" id="AUN98912.1"/>
    </source>
</evidence>